<feature type="transmembrane region" description="Helical" evidence="1">
    <location>
        <begin position="302"/>
        <end position="321"/>
    </location>
</feature>
<proteinExistence type="predicted"/>
<keyword evidence="4" id="KW-1185">Reference proteome</keyword>
<feature type="transmembrane region" description="Helical" evidence="1">
    <location>
        <begin position="66"/>
        <end position="91"/>
    </location>
</feature>
<keyword evidence="1" id="KW-1133">Transmembrane helix</keyword>
<feature type="transmembrane region" description="Helical" evidence="1">
    <location>
        <begin position="174"/>
        <end position="199"/>
    </location>
</feature>
<dbReference type="Pfam" id="PF20152">
    <property type="entry name" value="DUF6534"/>
    <property type="match status" value="1"/>
</dbReference>
<organism evidence="3 4">
    <name type="scientific">Schizopora paradoxa</name>
    <dbReference type="NCBI Taxonomy" id="27342"/>
    <lineage>
        <taxon>Eukaryota</taxon>
        <taxon>Fungi</taxon>
        <taxon>Dikarya</taxon>
        <taxon>Basidiomycota</taxon>
        <taxon>Agaricomycotina</taxon>
        <taxon>Agaricomycetes</taxon>
        <taxon>Hymenochaetales</taxon>
        <taxon>Schizoporaceae</taxon>
        <taxon>Schizopora</taxon>
    </lineage>
</organism>
<evidence type="ECO:0000256" key="1">
    <source>
        <dbReference type="SAM" id="Phobius"/>
    </source>
</evidence>
<dbReference type="STRING" id="27342.A0A0H2RSG5"/>
<evidence type="ECO:0000313" key="3">
    <source>
        <dbReference type="EMBL" id="KLO14799.1"/>
    </source>
</evidence>
<reference evidence="3 4" key="1">
    <citation type="submission" date="2015-04" db="EMBL/GenBank/DDBJ databases">
        <title>Complete genome sequence of Schizopora paradoxa KUC8140, a cosmopolitan wood degrader in East Asia.</title>
        <authorList>
            <consortium name="DOE Joint Genome Institute"/>
            <person name="Min B."/>
            <person name="Park H."/>
            <person name="Jang Y."/>
            <person name="Kim J.-J."/>
            <person name="Kim K.H."/>
            <person name="Pangilinan J."/>
            <person name="Lipzen A."/>
            <person name="Riley R."/>
            <person name="Grigoriev I.V."/>
            <person name="Spatafora J.W."/>
            <person name="Choi I.-G."/>
        </authorList>
    </citation>
    <scope>NUCLEOTIDE SEQUENCE [LARGE SCALE GENOMIC DNA]</scope>
    <source>
        <strain evidence="3 4">KUC8140</strain>
    </source>
</reference>
<keyword evidence="1" id="KW-0812">Transmembrane</keyword>
<name>A0A0H2RSG5_9AGAM</name>
<dbReference type="EMBL" id="KQ085938">
    <property type="protein sequence ID" value="KLO14799.1"/>
    <property type="molecule type" value="Genomic_DNA"/>
</dbReference>
<dbReference type="AlphaFoldDB" id="A0A0H2RSG5"/>
<dbReference type="InParanoid" id="A0A0H2RSG5"/>
<keyword evidence="1" id="KW-0472">Membrane</keyword>
<feature type="transmembrane region" description="Helical" evidence="1">
    <location>
        <begin position="267"/>
        <end position="296"/>
    </location>
</feature>
<dbReference type="InterPro" id="IPR045339">
    <property type="entry name" value="DUF6534"/>
</dbReference>
<feature type="transmembrane region" description="Helical" evidence="1">
    <location>
        <begin position="230"/>
        <end position="255"/>
    </location>
</feature>
<feature type="transmembrane region" description="Helical" evidence="1">
    <location>
        <begin position="103"/>
        <end position="127"/>
    </location>
</feature>
<dbReference type="OrthoDB" id="2738831at2759"/>
<protein>
    <recommendedName>
        <fullName evidence="2">DUF6534 domain-containing protein</fullName>
    </recommendedName>
</protein>
<dbReference type="PANTHER" id="PTHR40465">
    <property type="entry name" value="CHROMOSOME 1, WHOLE GENOME SHOTGUN SEQUENCE"/>
    <property type="match status" value="1"/>
</dbReference>
<gene>
    <name evidence="3" type="ORF">SCHPADRAFT_293354</name>
</gene>
<accession>A0A0H2RSG5</accession>
<sequence length="377" mass="42299">MGFSCVLTTRPVTYTPGLRQNWRAPVFPLMHDWLSAVTPLDPPVFLPTIHSQKLLLMIQPTIDTTFGAAFVGLVTSAVLYGLTLLQTYSYFGRFPRDPLHLKITVFVLWILDTLHLGLCTTAIYWYLVRNFNNQAQLAFTHWTMNLQTDCNGVIGFVVELFFAQRVWKVSKNMFLTGIICVLAFLHCGLGIYFTVQAFILKEFSRYSQLTVSRFTSFKSVLLQISNTFQWVTSVGLGGAAAADIIIAVSLVYFLGKNRTGFEATDSLITTLMIYAINTGLLTSICASLAVICFAIMPLNFIWLSFFWCLGKLYVNSLLASLNSRMQLRERISPSDGTFVNLTNLRSDGALQSPGINRRFSRSSGMVRAFTSFFSTSR</sequence>
<dbReference type="PANTHER" id="PTHR40465:SF1">
    <property type="entry name" value="DUF6534 DOMAIN-CONTAINING PROTEIN"/>
    <property type="match status" value="1"/>
</dbReference>
<evidence type="ECO:0000313" key="4">
    <source>
        <dbReference type="Proteomes" id="UP000053477"/>
    </source>
</evidence>
<feature type="domain" description="DUF6534" evidence="2">
    <location>
        <begin position="239"/>
        <end position="325"/>
    </location>
</feature>
<evidence type="ECO:0000259" key="2">
    <source>
        <dbReference type="Pfam" id="PF20152"/>
    </source>
</evidence>
<dbReference type="Proteomes" id="UP000053477">
    <property type="component" value="Unassembled WGS sequence"/>
</dbReference>